<organism evidence="2 3">
    <name type="scientific">Paramormyrops kingsleyae</name>
    <dbReference type="NCBI Taxonomy" id="1676925"/>
    <lineage>
        <taxon>Eukaryota</taxon>
        <taxon>Metazoa</taxon>
        <taxon>Chordata</taxon>
        <taxon>Craniata</taxon>
        <taxon>Vertebrata</taxon>
        <taxon>Euteleostomi</taxon>
        <taxon>Actinopterygii</taxon>
        <taxon>Neopterygii</taxon>
        <taxon>Teleostei</taxon>
        <taxon>Osteoglossocephala</taxon>
        <taxon>Osteoglossomorpha</taxon>
        <taxon>Osteoglossiformes</taxon>
        <taxon>Mormyridae</taxon>
        <taxon>Paramormyrops</taxon>
    </lineage>
</organism>
<protein>
    <recommendedName>
        <fullName evidence="1">Endonuclease/exonuclease/phosphatase domain-containing protein</fullName>
    </recommendedName>
</protein>
<name>A0A3B3RS02_9TELE</name>
<reference evidence="2" key="1">
    <citation type="submission" date="2025-08" db="UniProtKB">
        <authorList>
            <consortium name="Ensembl"/>
        </authorList>
    </citation>
    <scope>IDENTIFICATION</scope>
</reference>
<dbReference type="GeneTree" id="ENSGT00980000201181"/>
<dbReference type="Gene3D" id="3.60.10.10">
    <property type="entry name" value="Endonuclease/exonuclease/phosphatase"/>
    <property type="match status" value="1"/>
</dbReference>
<accession>A0A3B3RS02</accession>
<sequence>MANLVMATWNVRILSTPQKRSSVTHLLFRNRVDIAFLQEAHLASKDVRRHAEVAASSASSRRSGVLIFIHRSFKVKISGRGADDGGRYCYVLFELAGRKQACFSLYAPMPYSNSFFQTIMRKILSFSNYELIIGIDANTFLDPVLDKSPPLVVWRAPPSSRALSNLLADLNLLDTFRLLNPSAKDFSFLFLLPQDTV</sequence>
<dbReference type="InterPro" id="IPR005135">
    <property type="entry name" value="Endo/exonuclease/phosphatase"/>
</dbReference>
<dbReference type="STRING" id="1676925.ENSPKIP00000020600"/>
<dbReference type="Pfam" id="PF03372">
    <property type="entry name" value="Exo_endo_phos"/>
    <property type="match status" value="1"/>
</dbReference>
<dbReference type="GO" id="GO:0003824">
    <property type="term" value="F:catalytic activity"/>
    <property type="evidence" value="ECO:0007669"/>
    <property type="project" value="InterPro"/>
</dbReference>
<keyword evidence="3" id="KW-1185">Reference proteome</keyword>
<evidence type="ECO:0000313" key="2">
    <source>
        <dbReference type="Ensembl" id="ENSPKIP00000020600.1"/>
    </source>
</evidence>
<dbReference type="AlphaFoldDB" id="A0A3B3RS02"/>
<dbReference type="Ensembl" id="ENSPKIT00000001218.1">
    <property type="protein sequence ID" value="ENSPKIP00000020600.1"/>
    <property type="gene ID" value="ENSPKIG00000005316.1"/>
</dbReference>
<dbReference type="SUPFAM" id="SSF56219">
    <property type="entry name" value="DNase I-like"/>
    <property type="match status" value="1"/>
</dbReference>
<evidence type="ECO:0000259" key="1">
    <source>
        <dbReference type="Pfam" id="PF03372"/>
    </source>
</evidence>
<feature type="domain" description="Endonuclease/exonuclease/phosphatase" evidence="1">
    <location>
        <begin position="7"/>
        <end position="149"/>
    </location>
</feature>
<reference evidence="2" key="2">
    <citation type="submission" date="2025-09" db="UniProtKB">
        <authorList>
            <consortium name="Ensembl"/>
        </authorList>
    </citation>
    <scope>IDENTIFICATION</scope>
</reference>
<dbReference type="InterPro" id="IPR036691">
    <property type="entry name" value="Endo/exonu/phosph_ase_sf"/>
</dbReference>
<dbReference type="Proteomes" id="UP000261540">
    <property type="component" value="Unplaced"/>
</dbReference>
<proteinExistence type="predicted"/>
<evidence type="ECO:0000313" key="3">
    <source>
        <dbReference type="Proteomes" id="UP000261540"/>
    </source>
</evidence>